<evidence type="ECO:0000256" key="1">
    <source>
        <dbReference type="SAM" id="MobiDB-lite"/>
    </source>
</evidence>
<keyword evidence="2" id="KW-0732">Signal</keyword>
<keyword evidence="4" id="KW-1185">Reference proteome</keyword>
<proteinExistence type="predicted"/>
<protein>
    <submittedName>
        <fullName evidence="3">Uncharacterized protein</fullName>
    </submittedName>
</protein>
<evidence type="ECO:0000313" key="4">
    <source>
        <dbReference type="Proteomes" id="UP001218218"/>
    </source>
</evidence>
<comment type="caution">
    <text evidence="3">The sequence shown here is derived from an EMBL/GenBank/DDBJ whole genome shotgun (WGS) entry which is preliminary data.</text>
</comment>
<reference evidence="3" key="1">
    <citation type="submission" date="2023-03" db="EMBL/GenBank/DDBJ databases">
        <title>Massive genome expansion in bonnet fungi (Mycena s.s.) driven by repeated elements and novel gene families across ecological guilds.</title>
        <authorList>
            <consortium name="Lawrence Berkeley National Laboratory"/>
            <person name="Harder C.B."/>
            <person name="Miyauchi S."/>
            <person name="Viragh M."/>
            <person name="Kuo A."/>
            <person name="Thoen E."/>
            <person name="Andreopoulos B."/>
            <person name="Lu D."/>
            <person name="Skrede I."/>
            <person name="Drula E."/>
            <person name="Henrissat B."/>
            <person name="Morin E."/>
            <person name="Kohler A."/>
            <person name="Barry K."/>
            <person name="LaButti K."/>
            <person name="Morin E."/>
            <person name="Salamov A."/>
            <person name="Lipzen A."/>
            <person name="Mereny Z."/>
            <person name="Hegedus B."/>
            <person name="Baldrian P."/>
            <person name="Stursova M."/>
            <person name="Weitz H."/>
            <person name="Taylor A."/>
            <person name="Grigoriev I.V."/>
            <person name="Nagy L.G."/>
            <person name="Martin F."/>
            <person name="Kauserud H."/>
        </authorList>
    </citation>
    <scope>NUCLEOTIDE SEQUENCE</scope>
    <source>
        <strain evidence="3">CBHHK002</strain>
    </source>
</reference>
<sequence>MLPTVILLLSLTALGGGLAQVVVSIQLKQYSALGKLNPKPKWDSISGIESINASKFITQPHKFYFMIAILLSDKCKPTIQPTVHPGKPEPPSLHEQHAGDAEHPRIYAPIPRKDDCGTHIHAELPCGEYHNRYNEAQETVIFSSLGDPAA</sequence>
<evidence type="ECO:0000256" key="2">
    <source>
        <dbReference type="SAM" id="SignalP"/>
    </source>
</evidence>
<feature type="chain" id="PRO_5042226848" evidence="2">
    <location>
        <begin position="20"/>
        <end position="150"/>
    </location>
</feature>
<accession>A0AAD6ZSB3</accession>
<name>A0AAD6ZSB3_9AGAR</name>
<evidence type="ECO:0000313" key="3">
    <source>
        <dbReference type="EMBL" id="KAJ7336876.1"/>
    </source>
</evidence>
<organism evidence="3 4">
    <name type="scientific">Mycena albidolilacea</name>
    <dbReference type="NCBI Taxonomy" id="1033008"/>
    <lineage>
        <taxon>Eukaryota</taxon>
        <taxon>Fungi</taxon>
        <taxon>Dikarya</taxon>
        <taxon>Basidiomycota</taxon>
        <taxon>Agaricomycotina</taxon>
        <taxon>Agaricomycetes</taxon>
        <taxon>Agaricomycetidae</taxon>
        <taxon>Agaricales</taxon>
        <taxon>Marasmiineae</taxon>
        <taxon>Mycenaceae</taxon>
        <taxon>Mycena</taxon>
    </lineage>
</organism>
<gene>
    <name evidence="3" type="ORF">DFH08DRAFT_813187</name>
</gene>
<feature type="signal peptide" evidence="2">
    <location>
        <begin position="1"/>
        <end position="19"/>
    </location>
</feature>
<dbReference type="AlphaFoldDB" id="A0AAD6ZSB3"/>
<feature type="region of interest" description="Disordered" evidence="1">
    <location>
        <begin position="80"/>
        <end position="100"/>
    </location>
</feature>
<dbReference type="Proteomes" id="UP001218218">
    <property type="component" value="Unassembled WGS sequence"/>
</dbReference>
<dbReference type="EMBL" id="JARIHO010000030">
    <property type="protein sequence ID" value="KAJ7336876.1"/>
    <property type="molecule type" value="Genomic_DNA"/>
</dbReference>